<keyword evidence="6" id="KW-0675">Receptor</keyword>
<reference evidence="6 7" key="1">
    <citation type="submission" date="2019-07" db="EMBL/GenBank/DDBJ databases">
        <title>Draft genome assembly of a fouling barnacle, Amphibalanus amphitrite (Darwin, 1854): The first reference genome for Thecostraca.</title>
        <authorList>
            <person name="Kim W."/>
        </authorList>
    </citation>
    <scope>NUCLEOTIDE SEQUENCE [LARGE SCALE GENOMIC DNA]</scope>
    <source>
        <strain evidence="6">SNU_AA5</strain>
        <tissue evidence="6">Soma without cirri and trophi</tissue>
    </source>
</reference>
<evidence type="ECO:0000256" key="3">
    <source>
        <dbReference type="ARBA" id="ARBA00022989"/>
    </source>
</evidence>
<evidence type="ECO:0000313" key="6">
    <source>
        <dbReference type="EMBL" id="KAF0290303.1"/>
    </source>
</evidence>
<evidence type="ECO:0000256" key="1">
    <source>
        <dbReference type="ARBA" id="ARBA00004370"/>
    </source>
</evidence>
<evidence type="ECO:0000259" key="5">
    <source>
        <dbReference type="Pfam" id="PF01094"/>
    </source>
</evidence>
<dbReference type="EMBL" id="VIIS01001967">
    <property type="protein sequence ID" value="KAF0290303.1"/>
    <property type="molecule type" value="Genomic_DNA"/>
</dbReference>
<accession>A0A6A4V9G0</accession>
<name>A0A6A4V9G0_AMPAM</name>
<gene>
    <name evidence="6" type="primary">GRIK1_1</name>
    <name evidence="6" type="ORF">FJT64_011519</name>
</gene>
<protein>
    <submittedName>
        <fullName evidence="6">Glutamate receptor ionotropic, kainate 1</fullName>
    </submittedName>
</protein>
<organism evidence="6 7">
    <name type="scientific">Amphibalanus amphitrite</name>
    <name type="common">Striped barnacle</name>
    <name type="synonym">Balanus amphitrite</name>
    <dbReference type="NCBI Taxonomy" id="1232801"/>
    <lineage>
        <taxon>Eukaryota</taxon>
        <taxon>Metazoa</taxon>
        <taxon>Ecdysozoa</taxon>
        <taxon>Arthropoda</taxon>
        <taxon>Crustacea</taxon>
        <taxon>Multicrustacea</taxon>
        <taxon>Cirripedia</taxon>
        <taxon>Thoracica</taxon>
        <taxon>Thoracicalcarea</taxon>
        <taxon>Balanomorpha</taxon>
        <taxon>Balanoidea</taxon>
        <taxon>Balanidae</taxon>
        <taxon>Amphibalaninae</taxon>
        <taxon>Amphibalanus</taxon>
    </lineage>
</organism>
<dbReference type="SUPFAM" id="SSF53822">
    <property type="entry name" value="Periplasmic binding protein-like I"/>
    <property type="match status" value="1"/>
</dbReference>
<comment type="caution">
    <text evidence="6">The sequence shown here is derived from an EMBL/GenBank/DDBJ whole genome shotgun (WGS) entry which is preliminary data.</text>
</comment>
<sequence>MEMAFRYAVMRVNNDTLLLPNISLEYDIQYAYKEDSFHAAKKACSQLEQGVLVLFGPADPLLGSHVQSICDAVDVPHVETRLDVAHVAREFSINLHPSYSDLTRAFKDLMGFLNWTRVAVVYEEDAGECWVLFETHVDKGL</sequence>
<proteinExistence type="predicted"/>
<dbReference type="InterPro" id="IPR028082">
    <property type="entry name" value="Peripla_BP_I"/>
</dbReference>
<dbReference type="Gene3D" id="3.40.50.2300">
    <property type="match status" value="1"/>
</dbReference>
<evidence type="ECO:0000313" key="7">
    <source>
        <dbReference type="Proteomes" id="UP000440578"/>
    </source>
</evidence>
<evidence type="ECO:0000256" key="2">
    <source>
        <dbReference type="ARBA" id="ARBA00022692"/>
    </source>
</evidence>
<evidence type="ECO:0000256" key="4">
    <source>
        <dbReference type="ARBA" id="ARBA00023136"/>
    </source>
</evidence>
<dbReference type="InterPro" id="IPR001828">
    <property type="entry name" value="ANF_lig-bd_rcpt"/>
</dbReference>
<dbReference type="Pfam" id="PF01094">
    <property type="entry name" value="ANF_receptor"/>
    <property type="match status" value="1"/>
</dbReference>
<keyword evidence="2" id="KW-0812">Transmembrane</keyword>
<dbReference type="OrthoDB" id="5984008at2759"/>
<keyword evidence="3" id="KW-1133">Transmembrane helix</keyword>
<dbReference type="Proteomes" id="UP000440578">
    <property type="component" value="Unassembled WGS sequence"/>
</dbReference>
<comment type="subcellular location">
    <subcellularLocation>
        <location evidence="1">Membrane</location>
    </subcellularLocation>
</comment>
<dbReference type="AlphaFoldDB" id="A0A6A4V9G0"/>
<keyword evidence="4" id="KW-0472">Membrane</keyword>
<dbReference type="GO" id="GO:0016020">
    <property type="term" value="C:membrane"/>
    <property type="evidence" value="ECO:0007669"/>
    <property type="project" value="UniProtKB-SubCell"/>
</dbReference>
<feature type="domain" description="Receptor ligand binding region" evidence="5">
    <location>
        <begin position="2"/>
        <end position="130"/>
    </location>
</feature>
<keyword evidence="7" id="KW-1185">Reference proteome</keyword>